<name>A0A5J5C7Q9_9ASTE</name>
<evidence type="ECO:0000313" key="3">
    <source>
        <dbReference type="Proteomes" id="UP000325577"/>
    </source>
</evidence>
<dbReference type="EMBL" id="CM018031">
    <property type="protein sequence ID" value="KAA8549691.1"/>
    <property type="molecule type" value="Genomic_DNA"/>
</dbReference>
<keyword evidence="3" id="KW-1185">Reference proteome</keyword>
<evidence type="ECO:0000313" key="2">
    <source>
        <dbReference type="EMBL" id="KAA8549691.1"/>
    </source>
</evidence>
<reference evidence="2 3" key="1">
    <citation type="submission" date="2019-09" db="EMBL/GenBank/DDBJ databases">
        <title>A chromosome-level genome assembly of the Chinese tupelo Nyssa sinensis.</title>
        <authorList>
            <person name="Yang X."/>
            <person name="Kang M."/>
            <person name="Yang Y."/>
            <person name="Xiong H."/>
            <person name="Wang M."/>
            <person name="Zhang Z."/>
            <person name="Wang Z."/>
            <person name="Wu H."/>
            <person name="Ma T."/>
            <person name="Liu J."/>
            <person name="Xi Z."/>
        </authorList>
    </citation>
    <scope>NUCLEOTIDE SEQUENCE [LARGE SCALE GENOMIC DNA]</scope>
    <source>
        <strain evidence="2">J267</strain>
        <tissue evidence="2">Leaf</tissue>
    </source>
</reference>
<feature type="region of interest" description="Disordered" evidence="1">
    <location>
        <begin position="1"/>
        <end position="43"/>
    </location>
</feature>
<gene>
    <name evidence="2" type="ORF">F0562_001291</name>
</gene>
<sequence>MSGQQNCSLGRWADDDRIETAWDGGRDDDRTETAWDGGHDDDRTETAWDVHWVVFEKLGVVAREEE</sequence>
<protein>
    <submittedName>
        <fullName evidence="2">Uncharacterized protein</fullName>
    </submittedName>
</protein>
<accession>A0A5J5C7Q9</accession>
<organism evidence="2 3">
    <name type="scientific">Nyssa sinensis</name>
    <dbReference type="NCBI Taxonomy" id="561372"/>
    <lineage>
        <taxon>Eukaryota</taxon>
        <taxon>Viridiplantae</taxon>
        <taxon>Streptophyta</taxon>
        <taxon>Embryophyta</taxon>
        <taxon>Tracheophyta</taxon>
        <taxon>Spermatophyta</taxon>
        <taxon>Magnoliopsida</taxon>
        <taxon>eudicotyledons</taxon>
        <taxon>Gunneridae</taxon>
        <taxon>Pentapetalae</taxon>
        <taxon>asterids</taxon>
        <taxon>Cornales</taxon>
        <taxon>Nyssaceae</taxon>
        <taxon>Nyssa</taxon>
    </lineage>
</organism>
<dbReference type="AlphaFoldDB" id="A0A5J5C7Q9"/>
<dbReference type="Proteomes" id="UP000325577">
    <property type="component" value="Linkage Group LG0"/>
</dbReference>
<evidence type="ECO:0000256" key="1">
    <source>
        <dbReference type="SAM" id="MobiDB-lite"/>
    </source>
</evidence>
<proteinExistence type="predicted"/>
<feature type="compositionally biased region" description="Basic and acidic residues" evidence="1">
    <location>
        <begin position="12"/>
        <end position="43"/>
    </location>
</feature>